<dbReference type="InterPro" id="IPR011501">
    <property type="entry name" value="Noc3_N"/>
</dbReference>
<keyword evidence="10" id="KW-1185">Reference proteome</keyword>
<feature type="compositionally biased region" description="Basic residues" evidence="6">
    <location>
        <begin position="1"/>
        <end position="10"/>
    </location>
</feature>
<dbReference type="GO" id="GO:0005730">
    <property type="term" value="C:nucleolus"/>
    <property type="evidence" value="ECO:0007669"/>
    <property type="project" value="UniProtKB-SubCell"/>
</dbReference>
<dbReference type="GO" id="GO:0042254">
    <property type="term" value="P:ribosome biogenesis"/>
    <property type="evidence" value="ECO:0007669"/>
    <property type="project" value="UniProtKB-KW"/>
</dbReference>
<evidence type="ECO:0000256" key="3">
    <source>
        <dbReference type="ARBA" id="ARBA00023054"/>
    </source>
</evidence>
<dbReference type="AlphaFoldDB" id="A0A642ULV7"/>
<feature type="region of interest" description="Disordered" evidence="6">
    <location>
        <begin position="362"/>
        <end position="387"/>
    </location>
</feature>
<comment type="subcellular location">
    <subcellularLocation>
        <location evidence="1 5">Nucleus</location>
        <location evidence="1 5">Nucleolus</location>
    </subcellularLocation>
</comment>
<comment type="similarity">
    <text evidence="2 5">Belongs to the CBF/MAK21 family.</text>
</comment>
<keyword evidence="4" id="KW-0539">Nucleus</keyword>
<organism evidence="9 10">
    <name type="scientific">Trichomonascus ciferrii</name>
    <dbReference type="NCBI Taxonomy" id="44093"/>
    <lineage>
        <taxon>Eukaryota</taxon>
        <taxon>Fungi</taxon>
        <taxon>Dikarya</taxon>
        <taxon>Ascomycota</taxon>
        <taxon>Saccharomycotina</taxon>
        <taxon>Dipodascomycetes</taxon>
        <taxon>Dipodascales</taxon>
        <taxon>Trichomonascaceae</taxon>
        <taxon>Trichomonascus</taxon>
        <taxon>Trichomonascus ciferrii complex</taxon>
    </lineage>
</organism>
<proteinExistence type="inferred from homology"/>
<dbReference type="InterPro" id="IPR005612">
    <property type="entry name" value="CCAAT-binding_factor"/>
</dbReference>
<dbReference type="OrthoDB" id="10263597at2759"/>
<evidence type="ECO:0000256" key="2">
    <source>
        <dbReference type="ARBA" id="ARBA00007797"/>
    </source>
</evidence>
<feature type="compositionally biased region" description="Acidic residues" evidence="6">
    <location>
        <begin position="98"/>
        <end position="128"/>
    </location>
</feature>
<feature type="domain" description="CCAAT-binding factor" evidence="7">
    <location>
        <begin position="485"/>
        <end position="672"/>
    </location>
</feature>
<dbReference type="Pfam" id="PF03914">
    <property type="entry name" value="CBF"/>
    <property type="match status" value="1"/>
</dbReference>
<evidence type="ECO:0000256" key="4">
    <source>
        <dbReference type="ARBA" id="ARBA00023242"/>
    </source>
</evidence>
<feature type="region of interest" description="Disordered" evidence="6">
    <location>
        <begin position="1"/>
        <end position="136"/>
    </location>
</feature>
<comment type="caution">
    <text evidence="9">The sequence shown here is derived from an EMBL/GenBank/DDBJ whole genome shotgun (WGS) entry which is preliminary data.</text>
</comment>
<evidence type="ECO:0000313" key="9">
    <source>
        <dbReference type="EMBL" id="KAA8901325.1"/>
    </source>
</evidence>
<comment type="function">
    <text evidence="5">Required for synthesis of 60S ribosomal subunits and the transport of pre-ribosomes from the nucleoplasm to the cytoplasm.</text>
</comment>
<dbReference type="VEuPathDB" id="FungiDB:TRICI_006086"/>
<dbReference type="GO" id="GO:0003682">
    <property type="term" value="F:chromatin binding"/>
    <property type="evidence" value="ECO:0007669"/>
    <property type="project" value="TreeGrafter"/>
</dbReference>
<dbReference type="SUPFAM" id="SSF48371">
    <property type="entry name" value="ARM repeat"/>
    <property type="match status" value="1"/>
</dbReference>
<keyword evidence="3" id="KW-0175">Coiled coil</keyword>
<dbReference type="Proteomes" id="UP000761534">
    <property type="component" value="Unassembled WGS sequence"/>
</dbReference>
<evidence type="ECO:0000259" key="8">
    <source>
        <dbReference type="Pfam" id="PF07540"/>
    </source>
</evidence>
<dbReference type="InterPro" id="IPR016903">
    <property type="entry name" value="Nucleolar_cplx-assoc_3"/>
</dbReference>
<dbReference type="PIRSF" id="PIRSF028977">
    <property type="entry name" value="Nucleolar_complex_p3"/>
    <property type="match status" value="1"/>
</dbReference>
<reference evidence="9" key="1">
    <citation type="journal article" date="2019" name="G3 (Bethesda)">
        <title>Genome Assemblies of Two Rare Opportunistic Yeast Pathogens: Diutina rugosa (syn. Candida rugosa) and Trichomonascus ciferrii (syn. Candida ciferrii).</title>
        <authorList>
            <person name="Mixao V."/>
            <person name="Saus E."/>
            <person name="Hansen A.P."/>
            <person name="Lass-Florl C."/>
            <person name="Gabaldon T."/>
        </authorList>
    </citation>
    <scope>NUCLEOTIDE SEQUENCE</scope>
    <source>
        <strain evidence="9">CBS 4856</strain>
    </source>
</reference>
<evidence type="ECO:0000313" key="10">
    <source>
        <dbReference type="Proteomes" id="UP000761534"/>
    </source>
</evidence>
<feature type="compositionally biased region" description="Basic residues" evidence="6">
    <location>
        <begin position="368"/>
        <end position="387"/>
    </location>
</feature>
<dbReference type="PANTHER" id="PTHR14428">
    <property type="entry name" value="NUCLEOLAR COMPLEX PROTEIN 3"/>
    <property type="match status" value="1"/>
</dbReference>
<keyword evidence="5" id="KW-0690">Ribosome biogenesis</keyword>
<evidence type="ECO:0000259" key="7">
    <source>
        <dbReference type="Pfam" id="PF03914"/>
    </source>
</evidence>
<gene>
    <name evidence="9" type="ORF">TRICI_006086</name>
</gene>
<dbReference type="GO" id="GO:0006270">
    <property type="term" value="P:DNA replication initiation"/>
    <property type="evidence" value="ECO:0007669"/>
    <property type="project" value="TreeGrafter"/>
</dbReference>
<name>A0A642ULV7_9ASCO</name>
<protein>
    <recommendedName>
        <fullName evidence="5">Nucleolar complex-associated protein 3</fullName>
    </recommendedName>
</protein>
<dbReference type="PANTHER" id="PTHR14428:SF5">
    <property type="entry name" value="NUCLEOLAR COMPLEX PROTEIN 3 HOMOLOG"/>
    <property type="match status" value="1"/>
</dbReference>
<evidence type="ECO:0000256" key="6">
    <source>
        <dbReference type="SAM" id="MobiDB-lite"/>
    </source>
</evidence>
<dbReference type="Pfam" id="PF07540">
    <property type="entry name" value="NOC3p"/>
    <property type="match status" value="1"/>
</dbReference>
<evidence type="ECO:0000256" key="1">
    <source>
        <dbReference type="ARBA" id="ARBA00004604"/>
    </source>
</evidence>
<feature type="domain" description="Nucleolar complex-associated protein 3 N-terminal" evidence="8">
    <location>
        <begin position="140"/>
        <end position="232"/>
    </location>
</feature>
<sequence length="684" mass="78978">MAKRPRGKAAKKLEEKKKAKSQQDEGLLTGSKWQSLDNEVDQEEPGNIVQDDSEEEQDYETRPRKFQIQEDEFEERLPVKSADGTLKRRLTKKTQKEEESENEEEDEEEKEQAEEEDEDELSGSESEGESQLSEAERIKQAKELIADTFESLNEDPEENINQLRKLRDLIQRSKLFKIKQLTILALVPIYKNLIPGYRIKPLTDAQKKEKVSKDVRKLRNFEESLLNYYKTYIDQLKDFVKKGRKTDEGSVRFALANSAITAACELLTSIPHFNFQQDLIEIIVQKLSVKRTDKAFEKCISTVEKIFDADEEGQVSFELVRSMSKMIKGRHYKVDPRVVGSLLHLRLLTELAAKADLERVEKPQEPKIKKKDRQHLSKKERKARKERKAIEEEMRIAENAVSAEERERLQGQTLKLVFVLYFNILKERSNTLMPATLEGLAKFAHLINADFFGDLLEVLRELIQERQQRVIDGEIEFRESTTREALLCVVTAFALLSGQAGESMNLDLSFFINHFYSALFALSLNPDIEFSHKTLRLDDPLGSEQGIHQELQRKVDISTETEMVVRAFEAIFFKQKRSNIGRLRVQAFAKRLSITMLHFPEKSTIASLKILDKMIKKFHTTIPSLFSTDDRVTNGVFHMDVDEPEHSNPEAATIWEIVLLEKHYDPKIAKAARSVLHTARSSHN</sequence>
<dbReference type="InterPro" id="IPR016024">
    <property type="entry name" value="ARM-type_fold"/>
</dbReference>
<dbReference type="EMBL" id="SWFS01000489">
    <property type="protein sequence ID" value="KAA8901325.1"/>
    <property type="molecule type" value="Genomic_DNA"/>
</dbReference>
<accession>A0A642ULV7</accession>
<evidence type="ECO:0000256" key="5">
    <source>
        <dbReference type="PIRNR" id="PIRNR028977"/>
    </source>
</evidence>
<feature type="compositionally biased region" description="Basic and acidic residues" evidence="6">
    <location>
        <begin position="11"/>
        <end position="23"/>
    </location>
</feature>